<feature type="domain" description="Sugar fermentation stimulation protein C-terminal" evidence="2">
    <location>
        <begin position="83"/>
        <end position="222"/>
    </location>
</feature>
<evidence type="ECO:0000313" key="4">
    <source>
        <dbReference type="EMBL" id="GGO16364.1"/>
    </source>
</evidence>
<dbReference type="Proteomes" id="UP000602381">
    <property type="component" value="Unassembled WGS sequence"/>
</dbReference>
<dbReference type="Pfam" id="PF17746">
    <property type="entry name" value="SfsA_N"/>
    <property type="match status" value="1"/>
</dbReference>
<dbReference type="Gene3D" id="2.40.50.580">
    <property type="match status" value="1"/>
</dbReference>
<accession>A0ABQ2LG31</accession>
<comment type="caution">
    <text evidence="4">The sequence shown here is derived from an EMBL/GenBank/DDBJ whole genome shotgun (WGS) entry which is preliminary data.</text>
</comment>
<reference evidence="5" key="1">
    <citation type="journal article" date="2019" name="Int. J. Syst. Evol. Microbiol.">
        <title>The Global Catalogue of Microorganisms (GCM) 10K type strain sequencing project: providing services to taxonomists for standard genome sequencing and annotation.</title>
        <authorList>
            <consortium name="The Broad Institute Genomics Platform"/>
            <consortium name="The Broad Institute Genome Sequencing Center for Infectious Disease"/>
            <person name="Wu L."/>
            <person name="Ma J."/>
        </authorList>
    </citation>
    <scope>NUCLEOTIDE SEQUENCE [LARGE SCALE GENOMIC DNA]</scope>
    <source>
        <strain evidence="5">JCM 17843</strain>
    </source>
</reference>
<sequence>MKFAQPLVPARLERRYKRFLADAVLKDGTKITAHCANSGAMLGCAPAGARIWLSPNTNPKAKLDWRWELVEVDGTLVGINTAHPNRIVETAIMEGRISELTGYQTLRREVAYGAASRIDLLAQDHPDRPGQNCYIEVKNVTLRQDGEARFPDAVTARGTKHLMELADMVRQGHRAVMLYLVQRDDCDQMALAHEIDPAYARAFSHAVEQGVEAYAYTCSITLDHIQIAQPLPIRPPASYP</sequence>
<dbReference type="EMBL" id="BMOV01000011">
    <property type="protein sequence ID" value="GGO16364.1"/>
    <property type="molecule type" value="Genomic_DNA"/>
</dbReference>
<name>A0ABQ2LG31_9PROT</name>
<keyword evidence="5" id="KW-1185">Reference proteome</keyword>
<proteinExistence type="inferred from homology"/>
<feature type="domain" description="SfsA N-terminal OB" evidence="3">
    <location>
        <begin position="14"/>
        <end position="79"/>
    </location>
</feature>
<dbReference type="PANTHER" id="PTHR30545:SF2">
    <property type="entry name" value="SUGAR FERMENTATION STIMULATION PROTEIN A"/>
    <property type="match status" value="1"/>
</dbReference>
<evidence type="ECO:0000259" key="3">
    <source>
        <dbReference type="Pfam" id="PF17746"/>
    </source>
</evidence>
<gene>
    <name evidence="1 4" type="primary">sfsA</name>
    <name evidence="4" type="ORF">GCM10007972_25370</name>
</gene>
<dbReference type="PANTHER" id="PTHR30545">
    <property type="entry name" value="SUGAR FERMENTATION STIMULATION PROTEIN A"/>
    <property type="match status" value="1"/>
</dbReference>
<dbReference type="Gene3D" id="3.40.1350.60">
    <property type="match status" value="1"/>
</dbReference>
<dbReference type="InterPro" id="IPR041465">
    <property type="entry name" value="SfsA_N"/>
</dbReference>
<dbReference type="HAMAP" id="MF_00095">
    <property type="entry name" value="SfsA"/>
    <property type="match status" value="1"/>
</dbReference>
<dbReference type="RefSeq" id="WP_150006048.1">
    <property type="nucleotide sequence ID" value="NZ_BMOV01000011.1"/>
</dbReference>
<evidence type="ECO:0000259" key="2">
    <source>
        <dbReference type="Pfam" id="PF03749"/>
    </source>
</evidence>
<evidence type="ECO:0000256" key="1">
    <source>
        <dbReference type="HAMAP-Rule" id="MF_00095"/>
    </source>
</evidence>
<dbReference type="InterPro" id="IPR040452">
    <property type="entry name" value="SfsA_C"/>
</dbReference>
<dbReference type="Pfam" id="PF03749">
    <property type="entry name" value="SfsA"/>
    <property type="match status" value="1"/>
</dbReference>
<protein>
    <recommendedName>
        <fullName evidence="1">Sugar fermentation stimulation protein homolog</fullName>
    </recommendedName>
</protein>
<dbReference type="NCBIfam" id="TIGR00230">
    <property type="entry name" value="sfsA"/>
    <property type="match status" value="1"/>
</dbReference>
<evidence type="ECO:0000313" key="5">
    <source>
        <dbReference type="Proteomes" id="UP000602381"/>
    </source>
</evidence>
<dbReference type="CDD" id="cd22359">
    <property type="entry name" value="SfsA-like_bacterial"/>
    <property type="match status" value="1"/>
</dbReference>
<dbReference type="InterPro" id="IPR005224">
    <property type="entry name" value="SfsA"/>
</dbReference>
<organism evidence="4 5">
    <name type="scientific">Iodidimonas muriae</name>
    <dbReference type="NCBI Taxonomy" id="261467"/>
    <lineage>
        <taxon>Bacteria</taxon>
        <taxon>Pseudomonadati</taxon>
        <taxon>Pseudomonadota</taxon>
        <taxon>Alphaproteobacteria</taxon>
        <taxon>Iodidimonadales</taxon>
        <taxon>Iodidimonadaceae</taxon>
        <taxon>Iodidimonas</taxon>
    </lineage>
</organism>
<comment type="similarity">
    <text evidence="1">Belongs to the SfsA family.</text>
</comment>